<protein>
    <submittedName>
        <fullName evidence="1">Uncharacterized protein</fullName>
    </submittedName>
</protein>
<dbReference type="InterPro" id="IPR046219">
    <property type="entry name" value="DUF6252"/>
</dbReference>
<dbReference type="Pfam" id="PF19765">
    <property type="entry name" value="DUF6252"/>
    <property type="match status" value="1"/>
</dbReference>
<reference evidence="1 2" key="1">
    <citation type="submission" date="2018-06" db="EMBL/GenBank/DDBJ databases">
        <title>The draft genome sequence of Crocinitomix sp. SM1701.</title>
        <authorList>
            <person name="Zhang X."/>
        </authorList>
    </citation>
    <scope>NUCLEOTIDE SEQUENCE [LARGE SCALE GENOMIC DNA]</scope>
    <source>
        <strain evidence="1 2">SM1701</strain>
    </source>
</reference>
<keyword evidence="2" id="KW-1185">Reference proteome</keyword>
<dbReference type="EMBL" id="QKSB01000011">
    <property type="protein sequence ID" value="PZE16157.1"/>
    <property type="molecule type" value="Genomic_DNA"/>
</dbReference>
<sequence length="189" mass="21717">MTNKLLTTITILILCTISISCEKQYVDITLPESTTDGQNTLGCYINDSIYIPYAKFGWRRKLEFVSNYNTHDSSYQLQTLNIKHFNYLSHLHLNLKGVHNTGAYPLIDEQIYTYGSPDLICYYRSNDIGICTFWLDSTLGPNFVNITNFDTINKTISGEFSFTAVSHDSIDTVYVKKGIFDSQWNYNRP</sequence>
<proteinExistence type="predicted"/>
<dbReference type="OrthoDB" id="881763at2"/>
<name>A0A2W1MWC6_9FLAO</name>
<organism evidence="1 2">
    <name type="scientific">Putridiphycobacter roseus</name>
    <dbReference type="NCBI Taxonomy" id="2219161"/>
    <lineage>
        <taxon>Bacteria</taxon>
        <taxon>Pseudomonadati</taxon>
        <taxon>Bacteroidota</taxon>
        <taxon>Flavobacteriia</taxon>
        <taxon>Flavobacteriales</taxon>
        <taxon>Crocinitomicaceae</taxon>
        <taxon>Putridiphycobacter</taxon>
    </lineage>
</organism>
<dbReference type="AlphaFoldDB" id="A0A2W1MWC6"/>
<evidence type="ECO:0000313" key="2">
    <source>
        <dbReference type="Proteomes" id="UP000249248"/>
    </source>
</evidence>
<comment type="caution">
    <text evidence="1">The sequence shown here is derived from an EMBL/GenBank/DDBJ whole genome shotgun (WGS) entry which is preliminary data.</text>
</comment>
<dbReference type="RefSeq" id="WP_111064204.1">
    <property type="nucleotide sequence ID" value="NZ_JBHUCU010000009.1"/>
</dbReference>
<dbReference type="PROSITE" id="PS51257">
    <property type="entry name" value="PROKAR_LIPOPROTEIN"/>
    <property type="match status" value="1"/>
</dbReference>
<dbReference type="Proteomes" id="UP000249248">
    <property type="component" value="Unassembled WGS sequence"/>
</dbReference>
<gene>
    <name evidence="1" type="ORF">DNU06_14430</name>
</gene>
<evidence type="ECO:0000313" key="1">
    <source>
        <dbReference type="EMBL" id="PZE16157.1"/>
    </source>
</evidence>
<accession>A0A2W1MWC6</accession>